<dbReference type="EMBL" id="LBMM01023665">
    <property type="protein sequence ID" value="KMQ82678.1"/>
    <property type="molecule type" value="Genomic_DNA"/>
</dbReference>
<comment type="caution">
    <text evidence="2">The sequence shown here is derived from an EMBL/GenBank/DDBJ whole genome shotgun (WGS) entry which is preliminary data.</text>
</comment>
<dbReference type="STRING" id="67767.A0A0J7JWW3"/>
<dbReference type="PROSITE" id="PS50853">
    <property type="entry name" value="FN3"/>
    <property type="match status" value="2"/>
</dbReference>
<dbReference type="SUPFAM" id="SSF49265">
    <property type="entry name" value="Fibronectin type III"/>
    <property type="match status" value="1"/>
</dbReference>
<dbReference type="Proteomes" id="UP000036403">
    <property type="component" value="Unassembled WGS sequence"/>
</dbReference>
<dbReference type="AlphaFoldDB" id="A0A0J7JWW3"/>
<organism evidence="2 3">
    <name type="scientific">Lasius niger</name>
    <name type="common">Black garden ant</name>
    <dbReference type="NCBI Taxonomy" id="67767"/>
    <lineage>
        <taxon>Eukaryota</taxon>
        <taxon>Metazoa</taxon>
        <taxon>Ecdysozoa</taxon>
        <taxon>Arthropoda</taxon>
        <taxon>Hexapoda</taxon>
        <taxon>Insecta</taxon>
        <taxon>Pterygota</taxon>
        <taxon>Neoptera</taxon>
        <taxon>Endopterygota</taxon>
        <taxon>Hymenoptera</taxon>
        <taxon>Apocrita</taxon>
        <taxon>Aculeata</taxon>
        <taxon>Formicoidea</taxon>
        <taxon>Formicidae</taxon>
        <taxon>Formicinae</taxon>
        <taxon>Lasius</taxon>
        <taxon>Lasius</taxon>
    </lineage>
</organism>
<evidence type="ECO:0000259" key="1">
    <source>
        <dbReference type="PROSITE" id="PS50853"/>
    </source>
</evidence>
<feature type="domain" description="Fibronectin type-III" evidence="1">
    <location>
        <begin position="1"/>
        <end position="104"/>
    </location>
</feature>
<dbReference type="InterPro" id="IPR003961">
    <property type="entry name" value="FN3_dom"/>
</dbReference>
<gene>
    <name evidence="2" type="ORF">RF55_22163</name>
</gene>
<dbReference type="InterPro" id="IPR036116">
    <property type="entry name" value="FN3_sf"/>
</dbReference>
<dbReference type="PaxDb" id="67767-A0A0J7JWW3"/>
<evidence type="ECO:0000313" key="2">
    <source>
        <dbReference type="EMBL" id="KMQ82678.1"/>
    </source>
</evidence>
<keyword evidence="2" id="KW-0808">Transferase</keyword>
<sequence>MKAFVNTTPNSIILNFPKPIPKRGCKKNNLPTTIYTINVSHCLDNSFDMFVQFNKQTHERYYEIQNLTPLTEYKLKLAMSNFYFNQLSMDPLFSSDVTLRTNPDKLNVPENVTVQALTPTIAAVYWMSPKKLNCVTVTYKVY</sequence>
<proteinExistence type="predicted"/>
<protein>
    <submittedName>
        <fullName evidence="2">Proto-oncogene tyrosine-protein kinase ros</fullName>
    </submittedName>
</protein>
<dbReference type="GO" id="GO:0016301">
    <property type="term" value="F:kinase activity"/>
    <property type="evidence" value="ECO:0007669"/>
    <property type="project" value="UniProtKB-KW"/>
</dbReference>
<name>A0A0J7JWW3_LASNI</name>
<keyword evidence="2" id="KW-0418">Kinase</keyword>
<evidence type="ECO:0000313" key="3">
    <source>
        <dbReference type="Proteomes" id="UP000036403"/>
    </source>
</evidence>
<accession>A0A0J7JWW3</accession>
<reference evidence="2 3" key="1">
    <citation type="submission" date="2015-04" db="EMBL/GenBank/DDBJ databases">
        <title>Lasius niger genome sequencing.</title>
        <authorList>
            <person name="Konorov E.A."/>
            <person name="Nikitin M.A."/>
            <person name="Kirill M.V."/>
            <person name="Chang P."/>
        </authorList>
    </citation>
    <scope>NUCLEOTIDE SEQUENCE [LARGE SCALE GENOMIC DNA]</scope>
    <source>
        <tissue evidence="2">Whole</tissue>
    </source>
</reference>
<feature type="domain" description="Fibronectin type-III" evidence="1">
    <location>
        <begin position="108"/>
        <end position="142"/>
    </location>
</feature>
<keyword evidence="3" id="KW-1185">Reference proteome</keyword>